<comment type="caution">
    <text evidence="1">The sequence shown here is derived from an EMBL/GenBank/DDBJ whole genome shotgun (WGS) entry which is preliminary data.</text>
</comment>
<protein>
    <submittedName>
        <fullName evidence="1">Uncharacterized protein</fullName>
    </submittedName>
</protein>
<evidence type="ECO:0000313" key="1">
    <source>
        <dbReference type="EMBL" id="KAI8560402.1"/>
    </source>
</evidence>
<dbReference type="Proteomes" id="UP001062846">
    <property type="component" value="Chromosome 4"/>
</dbReference>
<proteinExistence type="predicted"/>
<accession>A0ACC0P5Y3</accession>
<keyword evidence="2" id="KW-1185">Reference proteome</keyword>
<organism evidence="1 2">
    <name type="scientific">Rhododendron molle</name>
    <name type="common">Chinese azalea</name>
    <name type="synonym">Azalea mollis</name>
    <dbReference type="NCBI Taxonomy" id="49168"/>
    <lineage>
        <taxon>Eukaryota</taxon>
        <taxon>Viridiplantae</taxon>
        <taxon>Streptophyta</taxon>
        <taxon>Embryophyta</taxon>
        <taxon>Tracheophyta</taxon>
        <taxon>Spermatophyta</taxon>
        <taxon>Magnoliopsida</taxon>
        <taxon>eudicotyledons</taxon>
        <taxon>Gunneridae</taxon>
        <taxon>Pentapetalae</taxon>
        <taxon>asterids</taxon>
        <taxon>Ericales</taxon>
        <taxon>Ericaceae</taxon>
        <taxon>Ericoideae</taxon>
        <taxon>Rhodoreae</taxon>
        <taxon>Rhododendron</taxon>
    </lineage>
</organism>
<reference evidence="1" key="1">
    <citation type="submission" date="2022-02" db="EMBL/GenBank/DDBJ databases">
        <title>Plant Genome Project.</title>
        <authorList>
            <person name="Zhang R.-G."/>
        </authorList>
    </citation>
    <scope>NUCLEOTIDE SEQUENCE</scope>
    <source>
        <strain evidence="1">AT1</strain>
    </source>
</reference>
<name>A0ACC0P5Y3_RHOML</name>
<evidence type="ECO:0000313" key="2">
    <source>
        <dbReference type="Proteomes" id="UP001062846"/>
    </source>
</evidence>
<dbReference type="EMBL" id="CM046391">
    <property type="protein sequence ID" value="KAI8560402.1"/>
    <property type="molecule type" value="Genomic_DNA"/>
</dbReference>
<sequence length="437" mass="48118">MAIEGIIQVSPITVPRKLRIAETIVPSQGLRIGGTKTMEGCLPVLNGVRRDTHHTMPDAARRNILVVIPEGDRRVNIRTGERTTYQAAQPHMARTPREDAKVASGSKKQNSPEPSVDGRRLRVPRSDKRSRDDDQKTSSGREEYLSSLGEESRRRLESGVMMYLLLKRLMGPLGFRDPMAGIEPRATVGDTRRIEELCRYESLGQHYELLQAFHVAPYERLGSRRFGSSVRPLGFPPSRLIHYIRGEPGKKSVSTVAFLLRNPILLLLPPPLLLRRFPSTNSSVYSMVDSRILPKINPEGYPNLMETIQSLDRNYRSFNESSSNFPLPTGPSIIPGINVPLQMDDSACRGTPVGQGNSPNESAEHDSEEEDRAERMATGTQASASTSSGGPPSASDAGGANATPRDIDLIPPPPTGLGPMPYNNFFKDEPGGFTKEF</sequence>
<gene>
    <name evidence="1" type="ORF">RHMOL_Rhmol04G0252500</name>
</gene>